<sequence>MLVLSNFEITVYDQFVISGNPALLKCHIANNDLKDLIRVVSWLRDDGIVITSSVFTEPHRAVPARITESLTSIRGFEGETLFLPCLSQGFPVPKNVWFKRQNGNYQMSSPVLVSNDARTTVLENTGVLIEKAMILHSGRYSCHVNNSVGKDTIETELKVYATLSAFIEPETQIVDVGNQAVFRCRILGHPVKSVTWLKNGKAVKMGARINLISRDILRIESVQREDKGMFQCIIGNDIETAQGAGQLDIGGPPSIRSMPNVTALSNQKVFVHCSYSGFPIKSISWIRDGRRLPQNHRQKVFANGTLVISEVERSADEGRYECVVTNEEGRIAKRDVFISVIVSPIVEPFSFPNDLVAGRRAGVACIVSSGDLPMNITWLKDGLPLPKSLGAVTRAHNGNYTCEAENPAHKSNYTATMIVQVPPSWIIEPKDKSVVKGQGIRFDCQADGFPLPIIRWKKAIDGEDFKVVISNANIQTLENGSLTIREASRMDAGHYMCQAINGVGPGASTVVRLTVNGIKKFEAQTVKKGDDVSLHCKAIGERIIKISWTKDRQPINANNEPRPNLCSNVHTEPPDCPSDLKASELGSRLITLIWSHPYSGNSPITNYIIEYKPKGLFKNANLRTYKETVESSATTHVIKALEPQSEYMVTVIAQNNIGQSSGCVPIVVQTDSEAPTVAPRNVKAVPLSSNSIEVSWKKPIENEGDKTSIILGYYIGYRLHGSTDDFSYKTEEAKDNGAKGEYHCVITGLRKLSRYTITVQAYNKKGAGPSSDEVDAQTLEFDPPDPPSLKVISATTASVYLAWESNDADSADPLTGYILFHKSELSDWEEIPIYADRLNYNLSNLQCGRKYQFYIIAFNSAGKGQPSEVVPARTEGSEAEYVFATLTATGEPIQSYSSETLDDFANQLKMAMPLISTLLVLLLILATVFAMFKRRQTFTGEPMPGECNNYEVGKSCEAVALNEWDNCSKRVSFNQANEETQRRLSMSNLGKANEQIYFPSPYALSRVSMYEQQNGHNVSNSHLQQSQSHHYDVPFKKCLNVGNDVNQMPSNSINQMVNFNHPQNANERHYERLDFAKDSRRIVELDKYVLCSSSLYTKPRKKSELCDVKSSNDMLHF</sequence>
<dbReference type="CDD" id="cd00063">
    <property type="entry name" value="FN3"/>
    <property type="match status" value="3"/>
</dbReference>
<dbReference type="SUPFAM" id="SSF49265">
    <property type="entry name" value="Fibronectin type III"/>
    <property type="match status" value="2"/>
</dbReference>
<reference evidence="5 6" key="1">
    <citation type="journal article" date="2018" name="Gigascience">
        <title>Genomes of trombidid mites reveal novel predicted allergens and laterally-transferred genes associated with secondary metabolism.</title>
        <authorList>
            <person name="Dong X."/>
            <person name="Chaisiri K."/>
            <person name="Xia D."/>
            <person name="Armstrong S.D."/>
            <person name="Fang Y."/>
            <person name="Donnelly M.J."/>
            <person name="Kadowaki T."/>
            <person name="McGarry J.W."/>
            <person name="Darby A.C."/>
            <person name="Makepeace B.L."/>
        </authorList>
    </citation>
    <scope>NUCLEOTIDE SEQUENCE [LARGE SCALE GENOMIC DNA]</scope>
    <source>
        <strain evidence="5">UoL-WK</strain>
    </source>
</reference>
<feature type="domain" description="Fibronectin type-III" evidence="4">
    <location>
        <begin position="678"/>
        <end position="781"/>
    </location>
</feature>
<dbReference type="STRING" id="1965070.A0A3S3SHX1"/>
<dbReference type="AlphaFoldDB" id="A0A3S3SHX1"/>
<dbReference type="InterPro" id="IPR013098">
    <property type="entry name" value="Ig_I-set"/>
</dbReference>
<dbReference type="GO" id="GO:0007416">
    <property type="term" value="P:synapse assembly"/>
    <property type="evidence" value="ECO:0007669"/>
    <property type="project" value="TreeGrafter"/>
</dbReference>
<dbReference type="SUPFAM" id="SSF48726">
    <property type="entry name" value="Immunoglobulin"/>
    <property type="match status" value="6"/>
</dbReference>
<evidence type="ECO:0000259" key="3">
    <source>
        <dbReference type="PROSITE" id="PS50835"/>
    </source>
</evidence>
<dbReference type="InterPro" id="IPR050964">
    <property type="entry name" value="Striated_Muscle_Regulatory"/>
</dbReference>
<organism evidence="5 6">
    <name type="scientific">Dinothrombium tinctorium</name>
    <dbReference type="NCBI Taxonomy" id="1965070"/>
    <lineage>
        <taxon>Eukaryota</taxon>
        <taxon>Metazoa</taxon>
        <taxon>Ecdysozoa</taxon>
        <taxon>Arthropoda</taxon>
        <taxon>Chelicerata</taxon>
        <taxon>Arachnida</taxon>
        <taxon>Acari</taxon>
        <taxon>Acariformes</taxon>
        <taxon>Trombidiformes</taxon>
        <taxon>Prostigmata</taxon>
        <taxon>Anystina</taxon>
        <taxon>Parasitengona</taxon>
        <taxon>Trombidioidea</taxon>
        <taxon>Trombidiidae</taxon>
        <taxon>Dinothrombium</taxon>
    </lineage>
</organism>
<feature type="non-terminal residue" evidence="5">
    <location>
        <position position="1117"/>
    </location>
</feature>
<dbReference type="InterPro" id="IPR003961">
    <property type="entry name" value="FN3_dom"/>
</dbReference>
<keyword evidence="6" id="KW-1185">Reference proteome</keyword>
<dbReference type="GO" id="GO:0030154">
    <property type="term" value="P:cell differentiation"/>
    <property type="evidence" value="ECO:0007669"/>
    <property type="project" value="UniProtKB-ARBA"/>
</dbReference>
<feature type="domain" description="Fibronectin type-III" evidence="4">
    <location>
        <begin position="576"/>
        <end position="673"/>
    </location>
</feature>
<dbReference type="Gene3D" id="2.60.40.10">
    <property type="entry name" value="Immunoglobulins"/>
    <property type="match status" value="10"/>
</dbReference>
<dbReference type="CDD" id="cd20958">
    <property type="entry name" value="IgI_5_Dscam"/>
    <property type="match status" value="1"/>
</dbReference>
<dbReference type="FunFam" id="2.60.40.10:FF:000028">
    <property type="entry name" value="Neuronal cell adhesion molecule"/>
    <property type="match status" value="1"/>
</dbReference>
<keyword evidence="2" id="KW-0812">Transmembrane</keyword>
<feature type="domain" description="Fibronectin type-III" evidence="4">
    <location>
        <begin position="783"/>
        <end position="877"/>
    </location>
</feature>
<dbReference type="Pfam" id="PF00041">
    <property type="entry name" value="fn3"/>
    <property type="match status" value="3"/>
</dbReference>
<feature type="domain" description="Ig-like" evidence="3">
    <location>
        <begin position="253"/>
        <end position="339"/>
    </location>
</feature>
<dbReference type="SMART" id="SM00060">
    <property type="entry name" value="FN3"/>
    <property type="match status" value="3"/>
</dbReference>
<dbReference type="Pfam" id="PF07679">
    <property type="entry name" value="I-set"/>
    <property type="match status" value="3"/>
</dbReference>
<dbReference type="Pfam" id="PF13927">
    <property type="entry name" value="Ig_3"/>
    <property type="match status" value="1"/>
</dbReference>
<dbReference type="SMART" id="SM00408">
    <property type="entry name" value="IGc2"/>
    <property type="match status" value="5"/>
</dbReference>
<feature type="domain" description="Ig-like" evidence="3">
    <location>
        <begin position="161"/>
        <end position="250"/>
    </location>
</feature>
<dbReference type="GO" id="GO:0009653">
    <property type="term" value="P:anatomical structure morphogenesis"/>
    <property type="evidence" value="ECO:0007669"/>
    <property type="project" value="UniProtKB-ARBA"/>
</dbReference>
<dbReference type="EMBL" id="NCKU01000438">
    <property type="protein sequence ID" value="RWS15521.1"/>
    <property type="molecule type" value="Genomic_DNA"/>
</dbReference>
<dbReference type="InterPro" id="IPR007110">
    <property type="entry name" value="Ig-like_dom"/>
</dbReference>
<dbReference type="InterPro" id="IPR036179">
    <property type="entry name" value="Ig-like_dom_sf"/>
</dbReference>
<keyword evidence="2" id="KW-1133">Transmembrane helix</keyword>
<evidence type="ECO:0000256" key="1">
    <source>
        <dbReference type="ARBA" id="ARBA00022737"/>
    </source>
</evidence>
<evidence type="ECO:0000313" key="5">
    <source>
        <dbReference type="EMBL" id="RWS15521.1"/>
    </source>
</evidence>
<proteinExistence type="predicted"/>
<evidence type="ECO:0000259" key="4">
    <source>
        <dbReference type="PROSITE" id="PS50853"/>
    </source>
</evidence>
<keyword evidence="2" id="KW-0472">Membrane</keyword>
<feature type="domain" description="Ig-like" evidence="3">
    <location>
        <begin position="63"/>
        <end position="158"/>
    </location>
</feature>
<dbReference type="GO" id="GO:0007156">
    <property type="term" value="P:homophilic cell adhesion via plasma membrane adhesion molecules"/>
    <property type="evidence" value="ECO:0007669"/>
    <property type="project" value="TreeGrafter"/>
</dbReference>
<dbReference type="InterPro" id="IPR036116">
    <property type="entry name" value="FN3_sf"/>
</dbReference>
<dbReference type="InterPro" id="IPR013783">
    <property type="entry name" value="Ig-like_fold"/>
</dbReference>
<accession>A0A3S3SHX1</accession>
<feature type="domain" description="Ig-like" evidence="3">
    <location>
        <begin position="344"/>
        <end position="420"/>
    </location>
</feature>
<gene>
    <name evidence="5" type="ORF">B4U79_00630</name>
</gene>
<feature type="domain" description="Ig-like" evidence="3">
    <location>
        <begin position="423"/>
        <end position="514"/>
    </location>
</feature>
<dbReference type="FunFam" id="2.60.40.10:FF:000104">
    <property type="entry name" value="Down syndrome cell adhesion molecule b"/>
    <property type="match status" value="1"/>
</dbReference>
<evidence type="ECO:0000313" key="6">
    <source>
        <dbReference type="Proteomes" id="UP000285301"/>
    </source>
</evidence>
<keyword evidence="1" id="KW-0677">Repeat</keyword>
<dbReference type="GO" id="GO:0045202">
    <property type="term" value="C:synapse"/>
    <property type="evidence" value="ECO:0007669"/>
    <property type="project" value="TreeGrafter"/>
</dbReference>
<feature type="transmembrane region" description="Helical" evidence="2">
    <location>
        <begin position="910"/>
        <end position="932"/>
    </location>
</feature>
<dbReference type="Proteomes" id="UP000285301">
    <property type="component" value="Unassembled WGS sequence"/>
</dbReference>
<dbReference type="PANTHER" id="PTHR13817">
    <property type="entry name" value="TITIN"/>
    <property type="match status" value="1"/>
</dbReference>
<dbReference type="PROSITE" id="PS50835">
    <property type="entry name" value="IG_LIKE"/>
    <property type="match status" value="5"/>
</dbReference>
<dbReference type="InterPro" id="IPR003598">
    <property type="entry name" value="Ig_sub2"/>
</dbReference>
<evidence type="ECO:0000256" key="2">
    <source>
        <dbReference type="SAM" id="Phobius"/>
    </source>
</evidence>
<dbReference type="PANTHER" id="PTHR13817:SF102">
    <property type="entry name" value="DOWN SYNDROME CELL ADHESION MOLECULE-LIKE PROTEIN DSCAM2"/>
    <property type="match status" value="1"/>
</dbReference>
<comment type="caution">
    <text evidence="5">The sequence shown here is derived from an EMBL/GenBank/DDBJ whole genome shotgun (WGS) entry which is preliminary data.</text>
</comment>
<dbReference type="OrthoDB" id="152385at2759"/>
<dbReference type="SMART" id="SM00409">
    <property type="entry name" value="IG"/>
    <property type="match status" value="6"/>
</dbReference>
<protein>
    <submittedName>
        <fullName evidence="5">Down syndrome cell adhesion molecule-like protein</fullName>
    </submittedName>
</protein>
<dbReference type="PROSITE" id="PS50853">
    <property type="entry name" value="FN3"/>
    <property type="match status" value="3"/>
</dbReference>
<name>A0A3S3SHX1_9ACAR</name>
<dbReference type="InterPro" id="IPR003599">
    <property type="entry name" value="Ig_sub"/>
</dbReference>